<dbReference type="PROSITE" id="PS51257">
    <property type="entry name" value="PROKAR_LIPOPROTEIN"/>
    <property type="match status" value="1"/>
</dbReference>
<comment type="caution">
    <text evidence="1">The sequence shown here is derived from an EMBL/GenBank/DDBJ whole genome shotgun (WGS) entry which is preliminary data.</text>
</comment>
<gene>
    <name evidence="1" type="ORF">QJ048_17610</name>
</gene>
<proteinExistence type="predicted"/>
<reference evidence="1 2" key="1">
    <citation type="submission" date="2023-05" db="EMBL/GenBank/DDBJ databases">
        <title>Genome sequence of Pinibacter sp. MAH-24.</title>
        <authorList>
            <person name="Huq M.A."/>
        </authorList>
    </citation>
    <scope>NUCLEOTIDE SEQUENCE [LARGE SCALE GENOMIC DNA]</scope>
    <source>
        <strain evidence="1 2">MAH-24</strain>
    </source>
</reference>
<dbReference type="Proteomes" id="UP001226434">
    <property type="component" value="Unassembled WGS sequence"/>
</dbReference>
<dbReference type="RefSeq" id="WP_282335722.1">
    <property type="nucleotide sequence ID" value="NZ_JASBRG010000007.1"/>
</dbReference>
<evidence type="ECO:0000313" key="2">
    <source>
        <dbReference type="Proteomes" id="UP001226434"/>
    </source>
</evidence>
<protein>
    <submittedName>
        <fullName evidence="1">Uncharacterized protein</fullName>
    </submittedName>
</protein>
<accession>A0ABT6RIF2</accession>
<organism evidence="1 2">
    <name type="scientific">Pinibacter soli</name>
    <dbReference type="NCBI Taxonomy" id="3044211"/>
    <lineage>
        <taxon>Bacteria</taxon>
        <taxon>Pseudomonadati</taxon>
        <taxon>Bacteroidota</taxon>
        <taxon>Chitinophagia</taxon>
        <taxon>Chitinophagales</taxon>
        <taxon>Chitinophagaceae</taxon>
        <taxon>Pinibacter</taxon>
    </lineage>
</organism>
<sequence>MKSTLILIACLVVVSCNNNGSKSPVTEGHADSLTQERIEKHTEDAATSPAKSPENGAVQTDSVLNLELPQNGDSLTVRILKISAPVTCNFQVRNKCVLFGRIITPGDKGNIRFNQIFMPDKSSDGPFGKELNYDIKKTGLYKLLIGEDLMAEKPYRGEFTLELKISQK</sequence>
<keyword evidence="2" id="KW-1185">Reference proteome</keyword>
<name>A0ABT6RIF2_9BACT</name>
<dbReference type="EMBL" id="JASBRG010000007">
    <property type="protein sequence ID" value="MDI3321617.1"/>
    <property type="molecule type" value="Genomic_DNA"/>
</dbReference>
<evidence type="ECO:0000313" key="1">
    <source>
        <dbReference type="EMBL" id="MDI3321617.1"/>
    </source>
</evidence>